<evidence type="ECO:0000313" key="2">
    <source>
        <dbReference type="Proteomes" id="UP000024635"/>
    </source>
</evidence>
<gene>
    <name evidence="1" type="primary">Acey_s0009.g786</name>
    <name evidence="1" type="ORF">Y032_0009g786</name>
</gene>
<sequence>MLGLKDKWQIYSIISHTVAVFTVSRDSTVTRKLFKSGESRMDACGRVGVVGVYSRPTTSWIPVASCLYFFSRSDSMGITSCSLLYLLLAEANPMTPPILITEVGRCFPVLLGVSTNNLRDLSTVHGDT</sequence>
<dbReference type="AlphaFoldDB" id="A0A016VJI0"/>
<reference evidence="2" key="1">
    <citation type="journal article" date="2015" name="Nat. Genet.">
        <title>The genome and transcriptome of the zoonotic hookworm Ancylostoma ceylanicum identify infection-specific gene families.</title>
        <authorList>
            <person name="Schwarz E.M."/>
            <person name="Hu Y."/>
            <person name="Antoshechkin I."/>
            <person name="Miller M.M."/>
            <person name="Sternberg P.W."/>
            <person name="Aroian R.V."/>
        </authorList>
    </citation>
    <scope>NUCLEOTIDE SEQUENCE</scope>
    <source>
        <strain evidence="2">HY135</strain>
    </source>
</reference>
<proteinExistence type="predicted"/>
<dbReference type="EMBL" id="JARK01001345">
    <property type="protein sequence ID" value="EYC27540.1"/>
    <property type="molecule type" value="Genomic_DNA"/>
</dbReference>
<dbReference type="Proteomes" id="UP000024635">
    <property type="component" value="Unassembled WGS sequence"/>
</dbReference>
<comment type="caution">
    <text evidence="1">The sequence shown here is derived from an EMBL/GenBank/DDBJ whole genome shotgun (WGS) entry which is preliminary data.</text>
</comment>
<protein>
    <submittedName>
        <fullName evidence="1">Uncharacterized protein</fullName>
    </submittedName>
</protein>
<organism evidence="1 2">
    <name type="scientific">Ancylostoma ceylanicum</name>
    <dbReference type="NCBI Taxonomy" id="53326"/>
    <lineage>
        <taxon>Eukaryota</taxon>
        <taxon>Metazoa</taxon>
        <taxon>Ecdysozoa</taxon>
        <taxon>Nematoda</taxon>
        <taxon>Chromadorea</taxon>
        <taxon>Rhabditida</taxon>
        <taxon>Rhabditina</taxon>
        <taxon>Rhabditomorpha</taxon>
        <taxon>Strongyloidea</taxon>
        <taxon>Ancylostomatidae</taxon>
        <taxon>Ancylostomatinae</taxon>
        <taxon>Ancylostoma</taxon>
    </lineage>
</organism>
<name>A0A016VJI0_9BILA</name>
<keyword evidence="2" id="KW-1185">Reference proteome</keyword>
<accession>A0A016VJI0</accession>
<evidence type="ECO:0000313" key="1">
    <source>
        <dbReference type="EMBL" id="EYC27540.1"/>
    </source>
</evidence>